<protein>
    <recommendedName>
        <fullName evidence="4">DUF1774-domain-containing protein</fullName>
    </recommendedName>
</protein>
<gene>
    <name evidence="2" type="ORF">E8E12_000716</name>
</gene>
<feature type="transmembrane region" description="Helical" evidence="1">
    <location>
        <begin position="210"/>
        <end position="229"/>
    </location>
</feature>
<organism evidence="2 3">
    <name type="scientific">Didymella heteroderae</name>
    <dbReference type="NCBI Taxonomy" id="1769908"/>
    <lineage>
        <taxon>Eukaryota</taxon>
        <taxon>Fungi</taxon>
        <taxon>Dikarya</taxon>
        <taxon>Ascomycota</taxon>
        <taxon>Pezizomycotina</taxon>
        <taxon>Dothideomycetes</taxon>
        <taxon>Pleosporomycetidae</taxon>
        <taxon>Pleosporales</taxon>
        <taxon>Pleosporineae</taxon>
        <taxon>Didymellaceae</taxon>
        <taxon>Didymella</taxon>
    </lineage>
</organism>
<proteinExistence type="predicted"/>
<comment type="caution">
    <text evidence="2">The sequence shown here is derived from an EMBL/GenBank/DDBJ whole genome shotgun (WGS) entry which is preliminary data.</text>
</comment>
<feature type="transmembrane region" description="Helical" evidence="1">
    <location>
        <begin position="241"/>
        <end position="261"/>
    </location>
</feature>
<dbReference type="Pfam" id="PF08611">
    <property type="entry name" value="DUF1774"/>
    <property type="match status" value="1"/>
</dbReference>
<feature type="transmembrane region" description="Helical" evidence="1">
    <location>
        <begin position="183"/>
        <end position="203"/>
    </location>
</feature>
<keyword evidence="1" id="KW-0812">Transmembrane</keyword>
<evidence type="ECO:0008006" key="4">
    <source>
        <dbReference type="Google" id="ProtNLM"/>
    </source>
</evidence>
<dbReference type="PANTHER" id="PTHR37992:SF1">
    <property type="entry name" value="DUF1774-DOMAIN-CONTAINING PROTEIN"/>
    <property type="match status" value="1"/>
</dbReference>
<accession>A0A9P5BV32</accession>
<dbReference type="PANTHER" id="PTHR37992">
    <property type="entry name" value="EXPRESSED PROTEIN"/>
    <property type="match status" value="1"/>
</dbReference>
<feature type="transmembrane region" description="Helical" evidence="1">
    <location>
        <begin position="71"/>
        <end position="91"/>
    </location>
</feature>
<dbReference type="InterPro" id="IPR013920">
    <property type="entry name" value="DUF1774_fun"/>
</dbReference>
<dbReference type="EMBL" id="SWKV01000127">
    <property type="protein sequence ID" value="KAF3031705.1"/>
    <property type="molecule type" value="Genomic_DNA"/>
</dbReference>
<name>A0A9P5BV32_9PLEO</name>
<sequence>MLAASSSQHVARTRTLSAGYLAPYKICTGISYTALVVTAIYYSFCELGGTLPDDHRSGHSQSSLFFDPNPAITLTAALFISQAVYVASVWSTKDATPLATVGCAHFIASELLLSGFAHLWMHDYLWLSEALLVVNFFNLSFAYFCNSHCLRLVHFGPIVGPLVWNFTALYWMGAKAVDSSRFAAHVVANASMWGWLGYGLFYLAAYKDYIFGIGLSMLSLSTGFGQYVSGSPSAYLHKATALTVGGILSATSLAVIIYDLCSQYDALDCEKAPLLHSEPHIQNKDDDTSPLE</sequence>
<reference evidence="2" key="1">
    <citation type="submission" date="2019-04" db="EMBL/GenBank/DDBJ databases">
        <title>Sequencing of skin fungus with MAO and IRED activity.</title>
        <authorList>
            <person name="Marsaioli A.J."/>
            <person name="Bonatto J.M.C."/>
            <person name="Reis Junior O."/>
        </authorList>
    </citation>
    <scope>NUCLEOTIDE SEQUENCE</scope>
    <source>
        <strain evidence="2">28M1</strain>
    </source>
</reference>
<feature type="transmembrane region" description="Helical" evidence="1">
    <location>
        <begin position="126"/>
        <end position="145"/>
    </location>
</feature>
<feature type="transmembrane region" description="Helical" evidence="1">
    <location>
        <begin position="152"/>
        <end position="171"/>
    </location>
</feature>
<evidence type="ECO:0000313" key="3">
    <source>
        <dbReference type="Proteomes" id="UP000758155"/>
    </source>
</evidence>
<keyword evidence="3" id="KW-1185">Reference proteome</keyword>
<keyword evidence="1" id="KW-0472">Membrane</keyword>
<dbReference type="AlphaFoldDB" id="A0A9P5BV32"/>
<evidence type="ECO:0000313" key="2">
    <source>
        <dbReference type="EMBL" id="KAF3031705.1"/>
    </source>
</evidence>
<feature type="transmembrane region" description="Helical" evidence="1">
    <location>
        <begin position="98"/>
        <end position="120"/>
    </location>
</feature>
<feature type="transmembrane region" description="Helical" evidence="1">
    <location>
        <begin position="21"/>
        <end position="44"/>
    </location>
</feature>
<keyword evidence="1" id="KW-1133">Transmembrane helix</keyword>
<evidence type="ECO:0000256" key="1">
    <source>
        <dbReference type="SAM" id="Phobius"/>
    </source>
</evidence>
<dbReference type="Proteomes" id="UP000758155">
    <property type="component" value="Unassembled WGS sequence"/>
</dbReference>
<dbReference type="OrthoDB" id="3342455at2759"/>